<evidence type="ECO:0000256" key="1">
    <source>
        <dbReference type="ARBA" id="ARBA00022679"/>
    </source>
</evidence>
<dbReference type="NCBIfam" id="NF006421">
    <property type="entry name" value="PRK08673.1"/>
    <property type="match status" value="1"/>
</dbReference>
<organism evidence="4 5">
    <name type="scientific">Halanaerobacter jeridensis</name>
    <dbReference type="NCBI Taxonomy" id="706427"/>
    <lineage>
        <taxon>Bacteria</taxon>
        <taxon>Bacillati</taxon>
        <taxon>Bacillota</taxon>
        <taxon>Clostridia</taxon>
        <taxon>Halanaerobiales</taxon>
        <taxon>Halobacteroidaceae</taxon>
        <taxon>Halanaerobacter</taxon>
    </lineage>
</organism>
<protein>
    <submittedName>
        <fullName evidence="4">3-deoxy-7-phosphoheptulonate synthase</fullName>
        <ecNumber evidence="4">2.5.1.54</ecNumber>
    </submittedName>
</protein>
<dbReference type="GO" id="GO:0016832">
    <property type="term" value="F:aldehyde-lyase activity"/>
    <property type="evidence" value="ECO:0007669"/>
    <property type="project" value="InterPro"/>
</dbReference>
<dbReference type="Pfam" id="PF00793">
    <property type="entry name" value="DAHP_synth_1"/>
    <property type="match status" value="1"/>
</dbReference>
<dbReference type="InterPro" id="IPR006218">
    <property type="entry name" value="DAHP1/KDSA"/>
</dbReference>
<dbReference type="Proteomes" id="UP000774000">
    <property type="component" value="Unassembled WGS sequence"/>
</dbReference>
<dbReference type="InterPro" id="IPR006268">
    <property type="entry name" value="DAHP_syn_2"/>
</dbReference>
<feature type="domain" description="DAHP synthetase I/KDSA" evidence="2">
    <location>
        <begin position="85"/>
        <end position="329"/>
    </location>
</feature>
<name>A0A939BQL9_9FIRM</name>
<dbReference type="PANTHER" id="PTHR43018">
    <property type="entry name" value="PHOSPHO-2-DEHYDRO-3-DEOXYHEPTONATE ALDOLASE"/>
    <property type="match status" value="1"/>
</dbReference>
<dbReference type="EC" id="2.5.1.54" evidence="4"/>
<accession>A0A939BQL9</accession>
<keyword evidence="1 4" id="KW-0808">Transferase</keyword>
<reference evidence="4" key="1">
    <citation type="submission" date="2021-01" db="EMBL/GenBank/DDBJ databases">
        <title>Genomic Encyclopedia of Type Strains, Phase IV (KMG-IV): sequencing the most valuable type-strain genomes for metagenomic binning, comparative biology and taxonomic classification.</title>
        <authorList>
            <person name="Goeker M."/>
        </authorList>
    </citation>
    <scope>NUCLEOTIDE SEQUENCE</scope>
    <source>
        <strain evidence="4">DSM 23230</strain>
    </source>
</reference>
<dbReference type="PANTHER" id="PTHR43018:SF2">
    <property type="entry name" value="PHOSPHO-2-DEHYDRO-3-DEOXYHEPTONATE ALDOLASE"/>
    <property type="match status" value="1"/>
</dbReference>
<dbReference type="SUPFAM" id="SSF51569">
    <property type="entry name" value="Aldolase"/>
    <property type="match status" value="1"/>
</dbReference>
<evidence type="ECO:0000259" key="3">
    <source>
        <dbReference type="Pfam" id="PF18152"/>
    </source>
</evidence>
<dbReference type="Pfam" id="PF18152">
    <property type="entry name" value="DAHP_snth_FXD"/>
    <property type="match status" value="1"/>
</dbReference>
<dbReference type="GO" id="GO:0009073">
    <property type="term" value="P:aromatic amino acid family biosynthetic process"/>
    <property type="evidence" value="ECO:0007669"/>
    <property type="project" value="InterPro"/>
</dbReference>
<evidence type="ECO:0000313" key="4">
    <source>
        <dbReference type="EMBL" id="MBM7556479.1"/>
    </source>
</evidence>
<dbReference type="GO" id="GO:0003849">
    <property type="term" value="F:3-deoxy-7-phosphoheptulonate synthase activity"/>
    <property type="evidence" value="ECO:0007669"/>
    <property type="project" value="UniProtKB-EC"/>
</dbReference>
<dbReference type="InterPro" id="IPR013785">
    <property type="entry name" value="Aldolase_TIM"/>
</dbReference>
<dbReference type="EMBL" id="JAFBDQ010000005">
    <property type="protein sequence ID" value="MBM7556479.1"/>
    <property type="molecule type" value="Genomic_DNA"/>
</dbReference>
<sequence length="338" mass="36872">MIVVMEPSATEENIKEVEEKVKKCGFQPHPDKGEHQTVIGVVGEGDREAALNSLGAYPGVDEVIEITKPYKLSGKEFKPEPTVVDIDGVKVGGDNFTFMAGPCSVESKEQLFEAAKAAKAGGAKMLRGGAFKPRTSPYSFQGLKEKGLKYLAEAREETGLKVVTEVMDPREVELVAKYADVLQIGARNMQNYPLLREVGKTDTPVLLKRAMTGTYREFLLAAEYIMAGGNYDVMLCIRGIRTFVQDTRYTLDLSAVPVLRELTHLPIVVDPSHSTGSWKYVPSISKAALAAGADGLLCEIHPDPKNALSDGPQSLKPENFKEMVEEMKPIAEAVGKKI</sequence>
<comment type="caution">
    <text evidence="4">The sequence shown here is derived from an EMBL/GenBank/DDBJ whole genome shotgun (WGS) entry which is preliminary data.</text>
</comment>
<dbReference type="InterPro" id="IPR041071">
    <property type="entry name" value="DAHP_snth_FXD"/>
</dbReference>
<dbReference type="Gene3D" id="3.30.70.1140">
    <property type="entry name" value="Phospho-2-dehydro-3-deoxyheptonate aldolase, domain 1"/>
    <property type="match status" value="1"/>
</dbReference>
<dbReference type="NCBIfam" id="NF009239">
    <property type="entry name" value="PRK12595.1"/>
    <property type="match status" value="1"/>
</dbReference>
<keyword evidence="5" id="KW-1185">Reference proteome</keyword>
<feature type="domain" description="DAHP synthase ferredoxin-like" evidence="3">
    <location>
        <begin position="1"/>
        <end position="68"/>
    </location>
</feature>
<dbReference type="AlphaFoldDB" id="A0A939BQL9"/>
<evidence type="ECO:0000259" key="2">
    <source>
        <dbReference type="Pfam" id="PF00793"/>
    </source>
</evidence>
<dbReference type="RefSeq" id="WP_204701253.1">
    <property type="nucleotide sequence ID" value="NZ_JAFBDQ010000005.1"/>
</dbReference>
<gene>
    <name evidence="4" type="ORF">JOC47_001322</name>
</gene>
<dbReference type="NCBIfam" id="TIGR01361">
    <property type="entry name" value="DAHP_synth_Bsub"/>
    <property type="match status" value="1"/>
</dbReference>
<proteinExistence type="predicted"/>
<evidence type="ECO:0000313" key="5">
    <source>
        <dbReference type="Proteomes" id="UP000774000"/>
    </source>
</evidence>
<dbReference type="Gene3D" id="3.20.20.70">
    <property type="entry name" value="Aldolase class I"/>
    <property type="match status" value="1"/>
</dbReference>
<dbReference type="InterPro" id="IPR052899">
    <property type="entry name" value="Class-I_DAHP_synthase"/>
</dbReference>